<feature type="compositionally biased region" description="Basic and acidic residues" evidence="1">
    <location>
        <begin position="37"/>
        <end position="46"/>
    </location>
</feature>
<dbReference type="Proteomes" id="UP001162881">
    <property type="component" value="Unassembled WGS sequence"/>
</dbReference>
<feature type="region of interest" description="Disordered" evidence="1">
    <location>
        <begin position="26"/>
        <end position="99"/>
    </location>
</feature>
<evidence type="ECO:0000313" key="4">
    <source>
        <dbReference type="Proteomes" id="UP001162881"/>
    </source>
</evidence>
<dbReference type="Pfam" id="PF05275">
    <property type="entry name" value="CopB"/>
    <property type="match status" value="1"/>
</dbReference>
<name>A0ABT0BHA1_9SPHN</name>
<organism evidence="3 4">
    <name type="scientific">Novosphingobium organovorum</name>
    <dbReference type="NCBI Taxonomy" id="2930092"/>
    <lineage>
        <taxon>Bacteria</taxon>
        <taxon>Pseudomonadati</taxon>
        <taxon>Pseudomonadota</taxon>
        <taxon>Alphaproteobacteria</taxon>
        <taxon>Sphingomonadales</taxon>
        <taxon>Sphingomonadaceae</taxon>
        <taxon>Novosphingobium</taxon>
    </lineage>
</organism>
<dbReference type="InterPro" id="IPR036709">
    <property type="entry name" value="Autotransporte_beta_dom_sf"/>
</dbReference>
<feature type="chain" id="PRO_5045759012" evidence="2">
    <location>
        <begin position="30"/>
        <end position="338"/>
    </location>
</feature>
<accession>A0ABT0BHA1</accession>
<keyword evidence="4" id="KW-1185">Reference proteome</keyword>
<reference evidence="3" key="1">
    <citation type="submission" date="2022-03" db="EMBL/GenBank/DDBJ databases">
        <title>Identification of a novel bacterium isolated from mangrove sediments.</title>
        <authorList>
            <person name="Pan X."/>
        </authorList>
    </citation>
    <scope>NUCLEOTIDE SEQUENCE</scope>
    <source>
        <strain evidence="3">B1949</strain>
    </source>
</reference>
<feature type="compositionally biased region" description="Basic and acidic residues" evidence="1">
    <location>
        <begin position="64"/>
        <end position="81"/>
    </location>
</feature>
<comment type="caution">
    <text evidence="3">The sequence shown here is derived from an EMBL/GenBank/DDBJ whole genome shotgun (WGS) entry which is preliminary data.</text>
</comment>
<gene>
    <name evidence="3" type="ORF">MTR62_17130</name>
</gene>
<evidence type="ECO:0000313" key="3">
    <source>
        <dbReference type="EMBL" id="MCJ2184400.1"/>
    </source>
</evidence>
<sequence>MSARRTRFARLLAGVMAAALAAHGPQAGAQETAASDPADHQDHADHAMMPMPPSDAATPAVPTPEHDMAGMDMAGHAEHAGDGAVADQPGTAPAPPVPRDHAADAVFAADVMAASRAALYRGAGFSTFALQIDRLEYRTTGSGKGGFGWEGQAWYGGDIDRIVLDSTGEGSFGERAERLELATYWRHALDPWYNLEVGVRHDFRTGSGSGPQRTYALVGIEGLAPYWFEIEAQMLVSEQGDVHTRATIGNDQRLTQNLVLEPEAEFDFAYQDVPEIGVGAGFERIELGARLRYDANRALAPYVGINWERKLAGTARYARLAGEDPAQLTAVVGIRALF</sequence>
<feature type="compositionally biased region" description="Low complexity" evidence="1">
    <location>
        <begin position="26"/>
        <end position="36"/>
    </location>
</feature>
<feature type="signal peptide" evidence="2">
    <location>
        <begin position="1"/>
        <end position="29"/>
    </location>
</feature>
<evidence type="ECO:0000256" key="1">
    <source>
        <dbReference type="SAM" id="MobiDB-lite"/>
    </source>
</evidence>
<keyword evidence="2" id="KW-0732">Signal</keyword>
<dbReference type="EMBL" id="JALHLF010000099">
    <property type="protein sequence ID" value="MCJ2184400.1"/>
    <property type="molecule type" value="Genomic_DNA"/>
</dbReference>
<dbReference type="RefSeq" id="WP_244023195.1">
    <property type="nucleotide sequence ID" value="NZ_JALHLF010000099.1"/>
</dbReference>
<protein>
    <submittedName>
        <fullName evidence="3">Copper resistance protein B</fullName>
    </submittedName>
</protein>
<proteinExistence type="predicted"/>
<dbReference type="InterPro" id="IPR007939">
    <property type="entry name" value="Cu-R_B_prcur"/>
</dbReference>
<dbReference type="SUPFAM" id="SSF103515">
    <property type="entry name" value="Autotransporter"/>
    <property type="match status" value="1"/>
</dbReference>
<evidence type="ECO:0000256" key="2">
    <source>
        <dbReference type="SAM" id="SignalP"/>
    </source>
</evidence>